<evidence type="ECO:0000313" key="3">
    <source>
        <dbReference type="EMBL" id="EAQ90729.1"/>
    </source>
</evidence>
<dbReference type="Pfam" id="PF11374">
    <property type="entry name" value="DUF3176"/>
    <property type="match status" value="1"/>
</dbReference>
<dbReference type="InterPro" id="IPR021514">
    <property type="entry name" value="DUF3176"/>
</dbReference>
<organism evidence="3 4">
    <name type="scientific">Chaetomium globosum (strain ATCC 6205 / CBS 148.51 / DSM 1962 / NBRC 6347 / NRRL 1970)</name>
    <name type="common">Soil fungus</name>
    <dbReference type="NCBI Taxonomy" id="306901"/>
    <lineage>
        <taxon>Eukaryota</taxon>
        <taxon>Fungi</taxon>
        <taxon>Dikarya</taxon>
        <taxon>Ascomycota</taxon>
        <taxon>Pezizomycotina</taxon>
        <taxon>Sordariomycetes</taxon>
        <taxon>Sordariomycetidae</taxon>
        <taxon>Sordariales</taxon>
        <taxon>Chaetomiaceae</taxon>
        <taxon>Chaetomium</taxon>
    </lineage>
</organism>
<gene>
    <name evidence="3" type="ORF">CHGG_02664</name>
</gene>
<reference evidence="4" key="1">
    <citation type="journal article" date="2015" name="Genome Announc.">
        <title>Draft genome sequence of the cellulolytic fungus Chaetomium globosum.</title>
        <authorList>
            <person name="Cuomo C.A."/>
            <person name="Untereiner W.A."/>
            <person name="Ma L.-J."/>
            <person name="Grabherr M."/>
            <person name="Birren B.W."/>
        </authorList>
    </citation>
    <scope>NUCLEOTIDE SEQUENCE [LARGE SCALE GENOMIC DNA]</scope>
    <source>
        <strain evidence="4">ATCC 6205 / CBS 148.51 / DSM 1962 / NBRC 6347 / NRRL 1970</strain>
    </source>
</reference>
<proteinExistence type="predicted"/>
<keyword evidence="2" id="KW-0812">Transmembrane</keyword>
<dbReference type="OrthoDB" id="4561323at2759"/>
<dbReference type="Proteomes" id="UP000001056">
    <property type="component" value="Unassembled WGS sequence"/>
</dbReference>
<keyword evidence="2" id="KW-0472">Membrane</keyword>
<dbReference type="PANTHER" id="PTHR35394:SF5">
    <property type="entry name" value="DUF3176 DOMAIN-CONTAINING PROTEIN"/>
    <property type="match status" value="1"/>
</dbReference>
<keyword evidence="4" id="KW-1185">Reference proteome</keyword>
<dbReference type="AlphaFoldDB" id="Q2HAU0"/>
<dbReference type="RefSeq" id="XP_001229180.1">
    <property type="nucleotide sequence ID" value="XM_001229179.1"/>
</dbReference>
<protein>
    <submittedName>
        <fullName evidence="3">Uncharacterized protein</fullName>
    </submittedName>
</protein>
<dbReference type="eggNOG" id="ENOG502SP41">
    <property type="taxonomic scope" value="Eukaryota"/>
</dbReference>
<dbReference type="EMBL" id="CH408030">
    <property type="protein sequence ID" value="EAQ90729.1"/>
    <property type="molecule type" value="Genomic_DNA"/>
</dbReference>
<dbReference type="GeneID" id="4389468"/>
<evidence type="ECO:0000256" key="2">
    <source>
        <dbReference type="SAM" id="Phobius"/>
    </source>
</evidence>
<accession>Q2HAU0</accession>
<dbReference type="InParanoid" id="Q2HAU0"/>
<keyword evidence="2" id="KW-1133">Transmembrane helix</keyword>
<dbReference type="OMA" id="SMQGAIY"/>
<dbReference type="HOGENOM" id="CLU_015092_4_1_1"/>
<feature type="transmembrane region" description="Helical" evidence="2">
    <location>
        <begin position="28"/>
        <end position="55"/>
    </location>
</feature>
<feature type="region of interest" description="Disordered" evidence="1">
    <location>
        <begin position="506"/>
        <end position="543"/>
    </location>
</feature>
<dbReference type="VEuPathDB" id="FungiDB:CHGG_02664"/>
<sequence>MASSLACMAAIVAILVTTMDRPASEWNFYFSISATLALLAMTAKSTAAIGVGACISQYKWLYFKRAPRKLTDLDLLEEASRGPLGSLILLARRPMGLASIGAIVTLLALALDVFVQQMVQLNPRDVATDDGKAVLGLAHTYNGGAKPISVLNAIYNVRAYTADNSMQGAWNGTYVSLGFTSTCADVTDATIQSHPNASATWNGFAAGRREDMNLTTPGGVDLQAPYSPSSWQTVVSVGGLSRFNTSQDVSPRPGQDPVTMSPNIARIAVFRAPPEEQNWLISLDTVEIIECDVGLAAYRYSNLSSSGSKLTIGNREMVRLEAGTLTFNGINADMVVFDQPGLPVLRARVPDIVALAQLYTSTRFIGNILDGEGQPSPPGGLGDAFRSGNISRTVQAMAESMTDQLRASREVKGNGQSIIQVVFVDVEWGWIVLPIAVQLISAAFLLLILVQSARTKDLPLWKSSSTALLTYDVRFSEDENGVGNLGTGVRSLKELDTLGESVTARLELPDPGSSSAEAAPDEISPSSMKRLEAHVYPVNTRQG</sequence>
<name>Q2HAU0_CHAGB</name>
<feature type="transmembrane region" description="Helical" evidence="2">
    <location>
        <begin position="428"/>
        <end position="450"/>
    </location>
</feature>
<dbReference type="PANTHER" id="PTHR35394">
    <property type="entry name" value="DUF3176 DOMAIN-CONTAINING PROTEIN"/>
    <property type="match status" value="1"/>
</dbReference>
<feature type="transmembrane region" description="Helical" evidence="2">
    <location>
        <begin position="95"/>
        <end position="115"/>
    </location>
</feature>
<evidence type="ECO:0000256" key="1">
    <source>
        <dbReference type="SAM" id="MobiDB-lite"/>
    </source>
</evidence>
<evidence type="ECO:0000313" key="4">
    <source>
        <dbReference type="Proteomes" id="UP000001056"/>
    </source>
</evidence>